<evidence type="ECO:0000256" key="10">
    <source>
        <dbReference type="SAM" id="Phobius"/>
    </source>
</evidence>
<dbReference type="Proteomes" id="UP001181693">
    <property type="component" value="Unassembled WGS sequence"/>
</dbReference>
<protein>
    <recommendedName>
        <fullName evidence="11">G-protein coupled receptors family 1 profile domain-containing protein</fullName>
    </recommendedName>
</protein>
<dbReference type="GO" id="GO:0004994">
    <property type="term" value="F:somatostatin receptor activity"/>
    <property type="evidence" value="ECO:0007669"/>
    <property type="project" value="TreeGrafter"/>
</dbReference>
<dbReference type="PROSITE" id="PS50262">
    <property type="entry name" value="G_PROTEIN_RECEP_F1_2"/>
    <property type="match status" value="1"/>
</dbReference>
<organism evidence="12 13">
    <name type="scientific">Pyxicephalus adspersus</name>
    <name type="common">African bullfrog</name>
    <dbReference type="NCBI Taxonomy" id="30357"/>
    <lineage>
        <taxon>Eukaryota</taxon>
        <taxon>Metazoa</taxon>
        <taxon>Chordata</taxon>
        <taxon>Craniata</taxon>
        <taxon>Vertebrata</taxon>
        <taxon>Euteleostomi</taxon>
        <taxon>Amphibia</taxon>
        <taxon>Batrachia</taxon>
        <taxon>Anura</taxon>
        <taxon>Neobatrachia</taxon>
        <taxon>Ranoidea</taxon>
        <taxon>Pyxicephalidae</taxon>
        <taxon>Pyxicephalinae</taxon>
        <taxon>Pyxicephalus</taxon>
    </lineage>
</organism>
<feature type="transmembrane region" description="Helical" evidence="10">
    <location>
        <begin position="70"/>
        <end position="89"/>
    </location>
</feature>
<feature type="transmembrane region" description="Helical" evidence="10">
    <location>
        <begin position="276"/>
        <end position="297"/>
    </location>
</feature>
<dbReference type="GO" id="GO:0043005">
    <property type="term" value="C:neuron projection"/>
    <property type="evidence" value="ECO:0007669"/>
    <property type="project" value="TreeGrafter"/>
</dbReference>
<dbReference type="GO" id="GO:0042923">
    <property type="term" value="F:neuropeptide binding"/>
    <property type="evidence" value="ECO:0007669"/>
    <property type="project" value="TreeGrafter"/>
</dbReference>
<dbReference type="GO" id="GO:0050796">
    <property type="term" value="P:regulation of insulin secretion"/>
    <property type="evidence" value="ECO:0007669"/>
    <property type="project" value="TreeGrafter"/>
</dbReference>
<keyword evidence="3 10" id="KW-0812">Transmembrane</keyword>
<proteinExistence type="predicted"/>
<accession>A0AAV2ZX48</accession>
<evidence type="ECO:0000313" key="13">
    <source>
        <dbReference type="Proteomes" id="UP001181693"/>
    </source>
</evidence>
<evidence type="ECO:0000256" key="3">
    <source>
        <dbReference type="ARBA" id="ARBA00022692"/>
    </source>
</evidence>
<feature type="compositionally biased region" description="Low complexity" evidence="9">
    <location>
        <begin position="316"/>
        <end position="325"/>
    </location>
</feature>
<comment type="subcellular location">
    <subcellularLocation>
        <location evidence="1">Cell membrane</location>
        <topology evidence="1">Multi-pass membrane protein</topology>
    </subcellularLocation>
</comment>
<evidence type="ECO:0000256" key="8">
    <source>
        <dbReference type="ARBA" id="ARBA00023224"/>
    </source>
</evidence>
<gene>
    <name evidence="12" type="ORF">GDO54_015140</name>
</gene>
<comment type="caution">
    <text evidence="12">The sequence shown here is derived from an EMBL/GenBank/DDBJ whole genome shotgun (WGS) entry which is preliminary data.</text>
</comment>
<keyword evidence="5" id="KW-0297">G-protein coupled receptor</keyword>
<feature type="transmembrane region" description="Helical" evidence="10">
    <location>
        <begin position="37"/>
        <end position="58"/>
    </location>
</feature>
<evidence type="ECO:0000256" key="7">
    <source>
        <dbReference type="ARBA" id="ARBA00023170"/>
    </source>
</evidence>
<keyword evidence="13" id="KW-1185">Reference proteome</keyword>
<evidence type="ECO:0000313" key="12">
    <source>
        <dbReference type="EMBL" id="DBA19279.1"/>
    </source>
</evidence>
<dbReference type="InterPro" id="IPR000276">
    <property type="entry name" value="GPCR_Rhodpsn"/>
</dbReference>
<feature type="transmembrane region" description="Helical" evidence="10">
    <location>
        <begin position="189"/>
        <end position="217"/>
    </location>
</feature>
<keyword evidence="4 10" id="KW-1133">Transmembrane helix</keyword>
<dbReference type="GO" id="GO:0071385">
    <property type="term" value="P:cellular response to glucocorticoid stimulus"/>
    <property type="evidence" value="ECO:0007669"/>
    <property type="project" value="TreeGrafter"/>
</dbReference>
<sequence length="335" mass="38492">MDNTTDIIFDDNQTLYDDYEFNETEVYSEQSEQSLLFIPYLFVSAFGLVANTLILYLILRFQKMWTPTNIYVFSLALGDIIHMVCLLLFASEIANITWPLGNFMCRLFWAFTALLPFSNAYFLVIMSIDVFIQQCFHEFSKKRLGPRVSVVTSIIVWIVSLLLGIPFFIFSGLTSGCNCQITWPNPSAFWNLTFISYRLALDFLFPVLLVSFFLILTGVCFRNKDKQNESRSGTIKENFIMILVLMLVYFVFWLPMQVLEMMSATVGNLGLNEGSYYVISLIPYLKSCVYPVLYGFLSQSFKEALFAVLYCKNTQNSSNPPNNSSDKQEEKMSSC</sequence>
<evidence type="ECO:0000256" key="4">
    <source>
        <dbReference type="ARBA" id="ARBA00022989"/>
    </source>
</evidence>
<dbReference type="PANTHER" id="PTHR24229:SF110">
    <property type="entry name" value="SOMATOSTATIN RECEPTOR TYPE 2"/>
    <property type="match status" value="1"/>
</dbReference>
<feature type="domain" description="G-protein coupled receptors family 1 profile" evidence="11">
    <location>
        <begin position="50"/>
        <end position="294"/>
    </location>
</feature>
<keyword evidence="8" id="KW-0807">Transducer</keyword>
<evidence type="ECO:0000259" key="11">
    <source>
        <dbReference type="PROSITE" id="PS50262"/>
    </source>
</evidence>
<name>A0AAV2ZX48_PYXAD</name>
<dbReference type="SUPFAM" id="SSF81321">
    <property type="entry name" value="Family A G protein-coupled receptor-like"/>
    <property type="match status" value="1"/>
</dbReference>
<evidence type="ECO:0000256" key="9">
    <source>
        <dbReference type="SAM" id="MobiDB-lite"/>
    </source>
</evidence>
<dbReference type="GO" id="GO:0005886">
    <property type="term" value="C:plasma membrane"/>
    <property type="evidence" value="ECO:0007669"/>
    <property type="project" value="UniProtKB-SubCell"/>
</dbReference>
<evidence type="ECO:0000256" key="1">
    <source>
        <dbReference type="ARBA" id="ARBA00004651"/>
    </source>
</evidence>
<keyword evidence="6 10" id="KW-0472">Membrane</keyword>
<feature type="transmembrane region" description="Helical" evidence="10">
    <location>
        <begin position="144"/>
        <end position="169"/>
    </location>
</feature>
<evidence type="ECO:0000256" key="2">
    <source>
        <dbReference type="ARBA" id="ARBA00022475"/>
    </source>
</evidence>
<keyword evidence="7" id="KW-0675">Receptor</keyword>
<dbReference type="PANTHER" id="PTHR24229">
    <property type="entry name" value="NEUROPEPTIDES RECEPTOR"/>
    <property type="match status" value="1"/>
</dbReference>
<feature type="transmembrane region" description="Helical" evidence="10">
    <location>
        <begin position="238"/>
        <end position="256"/>
    </location>
</feature>
<dbReference type="InterPro" id="IPR017452">
    <property type="entry name" value="GPCR_Rhodpsn_7TM"/>
</dbReference>
<evidence type="ECO:0000256" key="6">
    <source>
        <dbReference type="ARBA" id="ARBA00023136"/>
    </source>
</evidence>
<feature type="transmembrane region" description="Helical" evidence="10">
    <location>
        <begin position="109"/>
        <end position="132"/>
    </location>
</feature>
<dbReference type="EMBL" id="DYDO01000008">
    <property type="protein sequence ID" value="DBA19279.1"/>
    <property type="molecule type" value="Genomic_DNA"/>
</dbReference>
<dbReference type="Pfam" id="PF00001">
    <property type="entry name" value="7tm_1"/>
    <property type="match status" value="1"/>
</dbReference>
<evidence type="ECO:0000256" key="5">
    <source>
        <dbReference type="ARBA" id="ARBA00023040"/>
    </source>
</evidence>
<reference evidence="12" key="1">
    <citation type="thesis" date="2020" institute="ProQuest LLC" country="789 East Eisenhower Parkway, Ann Arbor, MI, USA">
        <title>Comparative Genomics and Chromosome Evolution.</title>
        <authorList>
            <person name="Mudd A.B."/>
        </authorList>
    </citation>
    <scope>NUCLEOTIDE SEQUENCE</scope>
    <source>
        <strain evidence="12">1538</strain>
        <tissue evidence="12">Blood</tissue>
    </source>
</reference>
<feature type="region of interest" description="Disordered" evidence="9">
    <location>
        <begin position="315"/>
        <end position="335"/>
    </location>
</feature>
<keyword evidence="2" id="KW-1003">Cell membrane</keyword>
<feature type="compositionally biased region" description="Basic and acidic residues" evidence="9">
    <location>
        <begin position="326"/>
        <end position="335"/>
    </location>
</feature>
<dbReference type="AlphaFoldDB" id="A0AAV2ZX48"/>
<dbReference type="PRINTS" id="PR00237">
    <property type="entry name" value="GPCRRHODOPSN"/>
</dbReference>
<dbReference type="Gene3D" id="1.20.1070.10">
    <property type="entry name" value="Rhodopsin 7-helix transmembrane proteins"/>
    <property type="match status" value="1"/>
</dbReference>